<dbReference type="EMBL" id="JAFCLK010000017">
    <property type="protein sequence ID" value="MBR1137923.1"/>
    <property type="molecule type" value="Genomic_DNA"/>
</dbReference>
<dbReference type="RefSeq" id="WP_172235274.1">
    <property type="nucleotide sequence ID" value="NZ_JABFDP010000001.1"/>
</dbReference>
<dbReference type="InterPro" id="IPR036388">
    <property type="entry name" value="WH-like_DNA-bd_sf"/>
</dbReference>
<dbReference type="Proteomes" id="UP001314635">
    <property type="component" value="Unassembled WGS sequence"/>
</dbReference>
<protein>
    <submittedName>
        <fullName evidence="5">GntR family transcriptional regulator</fullName>
    </submittedName>
</protein>
<dbReference type="InterPro" id="IPR036390">
    <property type="entry name" value="WH_DNA-bd_sf"/>
</dbReference>
<organism evidence="5 6">
    <name type="scientific">Bradyrhizobium denitrificans</name>
    <dbReference type="NCBI Taxonomy" id="2734912"/>
    <lineage>
        <taxon>Bacteria</taxon>
        <taxon>Pseudomonadati</taxon>
        <taxon>Pseudomonadota</taxon>
        <taxon>Alphaproteobacteria</taxon>
        <taxon>Hyphomicrobiales</taxon>
        <taxon>Nitrobacteraceae</taxon>
        <taxon>Bradyrhizobium</taxon>
    </lineage>
</organism>
<dbReference type="PROSITE" id="PS50949">
    <property type="entry name" value="HTH_GNTR"/>
    <property type="match status" value="1"/>
</dbReference>
<keyword evidence="3" id="KW-0804">Transcription</keyword>
<feature type="domain" description="HTH gntR-type" evidence="4">
    <location>
        <begin position="56"/>
        <end position="123"/>
    </location>
</feature>
<keyword evidence="1" id="KW-0805">Transcription regulation</keyword>
<dbReference type="PANTHER" id="PTHR43537:SF5">
    <property type="entry name" value="UXU OPERON TRANSCRIPTIONAL REGULATOR"/>
    <property type="match status" value="1"/>
</dbReference>
<dbReference type="InterPro" id="IPR008920">
    <property type="entry name" value="TF_FadR/GntR_C"/>
</dbReference>
<sequence length="279" mass="31839">MSSAKESDRQSNGGAVIEPVSQLIIMIERSLHQRERERDDRNAPEELVQSLDRSLLKRRAKVYPTLREMCLDYAFWPRQQLHIEDLAALLSSSATPVREALARLAGEGLIEALPNRGYVAKALCEDQMRGNLDLLFTLLTDAIARAKPERWPIRAEQGGLDEQDLFRLADANFMNIARLPDNDVLCEHIVRLMEQTRFVRRLYFEDDSGRAEMTEPIRWLRDSLVTHDAMSAKQALDDQIRDLHERLGALIKEGRTRSMTVNRAPMLVRSVGAIRLPTA</sequence>
<comment type="caution">
    <text evidence="5">The sequence shown here is derived from an EMBL/GenBank/DDBJ whole genome shotgun (WGS) entry which is preliminary data.</text>
</comment>
<evidence type="ECO:0000313" key="6">
    <source>
        <dbReference type="Proteomes" id="UP001314635"/>
    </source>
</evidence>
<dbReference type="Gene3D" id="1.10.10.10">
    <property type="entry name" value="Winged helix-like DNA-binding domain superfamily/Winged helix DNA-binding domain"/>
    <property type="match status" value="1"/>
</dbReference>
<evidence type="ECO:0000313" key="5">
    <source>
        <dbReference type="EMBL" id="MBR1137923.1"/>
    </source>
</evidence>
<evidence type="ECO:0000259" key="4">
    <source>
        <dbReference type="PROSITE" id="PS50949"/>
    </source>
</evidence>
<proteinExistence type="predicted"/>
<keyword evidence="2" id="KW-0238">DNA-binding</keyword>
<evidence type="ECO:0000256" key="3">
    <source>
        <dbReference type="ARBA" id="ARBA00023163"/>
    </source>
</evidence>
<dbReference type="SUPFAM" id="SSF48008">
    <property type="entry name" value="GntR ligand-binding domain-like"/>
    <property type="match status" value="1"/>
</dbReference>
<accession>A0ABS5G9B3</accession>
<dbReference type="InterPro" id="IPR000524">
    <property type="entry name" value="Tscrpt_reg_HTH_GntR"/>
</dbReference>
<dbReference type="Pfam" id="PF00392">
    <property type="entry name" value="GntR"/>
    <property type="match status" value="1"/>
</dbReference>
<keyword evidence="6" id="KW-1185">Reference proteome</keyword>
<evidence type="ECO:0000256" key="1">
    <source>
        <dbReference type="ARBA" id="ARBA00023015"/>
    </source>
</evidence>
<reference evidence="6" key="1">
    <citation type="journal article" date="2021" name="ISME J.">
        <title>Evolutionary origin and ecological implication of a unique nif island in free-living Bradyrhizobium lineages.</title>
        <authorList>
            <person name="Tao J."/>
        </authorList>
    </citation>
    <scope>NUCLEOTIDE SEQUENCE [LARGE SCALE GENOMIC DNA]</scope>
    <source>
        <strain evidence="6">SZCCT0094</strain>
    </source>
</reference>
<dbReference type="SUPFAM" id="SSF46785">
    <property type="entry name" value="Winged helix' DNA-binding domain"/>
    <property type="match status" value="1"/>
</dbReference>
<dbReference type="PANTHER" id="PTHR43537">
    <property type="entry name" value="TRANSCRIPTIONAL REGULATOR, GNTR FAMILY"/>
    <property type="match status" value="1"/>
</dbReference>
<gene>
    <name evidence="5" type="ORF">JQ619_19295</name>
</gene>
<evidence type="ECO:0000256" key="2">
    <source>
        <dbReference type="ARBA" id="ARBA00023125"/>
    </source>
</evidence>
<name>A0ABS5G9B3_9BRAD</name>